<evidence type="ECO:0000313" key="2">
    <source>
        <dbReference type="EMBL" id="GAA0142222.1"/>
    </source>
</evidence>
<feature type="signal peptide" evidence="1">
    <location>
        <begin position="1"/>
        <end position="25"/>
    </location>
</feature>
<keyword evidence="3" id="KW-1185">Reference proteome</keyword>
<gene>
    <name evidence="2" type="ORF">LIER_03170</name>
</gene>
<name>A0AAV3NS67_LITER</name>
<sequence length="80" mass="8921">MAARTKIVLLVLLFVFAIIMAKAEADLSNHGAETSNVVDKGSFSTLPSRRALPQVACCRFCNKFANCSKKCRHQFCWQRA</sequence>
<protein>
    <submittedName>
        <fullName evidence="2">Uncharacterized protein</fullName>
    </submittedName>
</protein>
<accession>A0AAV3NS67</accession>
<evidence type="ECO:0000256" key="1">
    <source>
        <dbReference type="SAM" id="SignalP"/>
    </source>
</evidence>
<reference evidence="2 3" key="1">
    <citation type="submission" date="2024-01" db="EMBL/GenBank/DDBJ databases">
        <title>The complete chloroplast genome sequence of Lithospermum erythrorhizon: insights into the phylogenetic relationship among Boraginaceae species and the maternal lineages of purple gromwells.</title>
        <authorList>
            <person name="Okada T."/>
            <person name="Watanabe K."/>
        </authorList>
    </citation>
    <scope>NUCLEOTIDE SEQUENCE [LARGE SCALE GENOMIC DNA]</scope>
</reference>
<dbReference type="AlphaFoldDB" id="A0AAV3NS67"/>
<comment type="caution">
    <text evidence="2">The sequence shown here is derived from an EMBL/GenBank/DDBJ whole genome shotgun (WGS) entry which is preliminary data.</text>
</comment>
<feature type="chain" id="PRO_5043977230" evidence="1">
    <location>
        <begin position="26"/>
        <end position="80"/>
    </location>
</feature>
<dbReference type="Proteomes" id="UP001454036">
    <property type="component" value="Unassembled WGS sequence"/>
</dbReference>
<dbReference type="EMBL" id="BAABME010000375">
    <property type="protein sequence ID" value="GAA0142222.1"/>
    <property type="molecule type" value="Genomic_DNA"/>
</dbReference>
<organism evidence="2 3">
    <name type="scientific">Lithospermum erythrorhizon</name>
    <name type="common">Purple gromwell</name>
    <name type="synonym">Lithospermum officinale var. erythrorhizon</name>
    <dbReference type="NCBI Taxonomy" id="34254"/>
    <lineage>
        <taxon>Eukaryota</taxon>
        <taxon>Viridiplantae</taxon>
        <taxon>Streptophyta</taxon>
        <taxon>Embryophyta</taxon>
        <taxon>Tracheophyta</taxon>
        <taxon>Spermatophyta</taxon>
        <taxon>Magnoliopsida</taxon>
        <taxon>eudicotyledons</taxon>
        <taxon>Gunneridae</taxon>
        <taxon>Pentapetalae</taxon>
        <taxon>asterids</taxon>
        <taxon>lamiids</taxon>
        <taxon>Boraginales</taxon>
        <taxon>Boraginaceae</taxon>
        <taxon>Boraginoideae</taxon>
        <taxon>Lithospermeae</taxon>
        <taxon>Lithospermum</taxon>
    </lineage>
</organism>
<evidence type="ECO:0000313" key="3">
    <source>
        <dbReference type="Proteomes" id="UP001454036"/>
    </source>
</evidence>
<keyword evidence="1" id="KW-0732">Signal</keyword>
<proteinExistence type="predicted"/>